<evidence type="ECO:0000313" key="2">
    <source>
        <dbReference type="Proteomes" id="UP000324222"/>
    </source>
</evidence>
<evidence type="ECO:0000313" key="1">
    <source>
        <dbReference type="EMBL" id="MPC27749.1"/>
    </source>
</evidence>
<dbReference type="Proteomes" id="UP000324222">
    <property type="component" value="Unassembled WGS sequence"/>
</dbReference>
<organism evidence="1 2">
    <name type="scientific">Portunus trituberculatus</name>
    <name type="common">Swimming crab</name>
    <name type="synonym">Neptunus trituberculatus</name>
    <dbReference type="NCBI Taxonomy" id="210409"/>
    <lineage>
        <taxon>Eukaryota</taxon>
        <taxon>Metazoa</taxon>
        <taxon>Ecdysozoa</taxon>
        <taxon>Arthropoda</taxon>
        <taxon>Crustacea</taxon>
        <taxon>Multicrustacea</taxon>
        <taxon>Malacostraca</taxon>
        <taxon>Eumalacostraca</taxon>
        <taxon>Eucarida</taxon>
        <taxon>Decapoda</taxon>
        <taxon>Pleocyemata</taxon>
        <taxon>Brachyura</taxon>
        <taxon>Eubrachyura</taxon>
        <taxon>Portunoidea</taxon>
        <taxon>Portunidae</taxon>
        <taxon>Portuninae</taxon>
        <taxon>Portunus</taxon>
    </lineage>
</organism>
<comment type="caution">
    <text evidence="1">The sequence shown here is derived from an EMBL/GenBank/DDBJ whole genome shotgun (WGS) entry which is preliminary data.</text>
</comment>
<reference evidence="1 2" key="1">
    <citation type="submission" date="2019-05" db="EMBL/GenBank/DDBJ databases">
        <title>Another draft genome of Portunus trituberculatus and its Hox gene families provides insights of decapod evolution.</title>
        <authorList>
            <person name="Jeong J.-H."/>
            <person name="Song I."/>
            <person name="Kim S."/>
            <person name="Choi T."/>
            <person name="Kim D."/>
            <person name="Ryu S."/>
            <person name="Kim W."/>
        </authorList>
    </citation>
    <scope>NUCLEOTIDE SEQUENCE [LARGE SCALE GENOMIC DNA]</scope>
    <source>
        <tissue evidence="1">Muscle</tissue>
    </source>
</reference>
<accession>A0A5B7E2X2</accession>
<name>A0A5B7E2X2_PORTR</name>
<gene>
    <name evidence="1" type="ORF">E2C01_020929</name>
</gene>
<dbReference type="EMBL" id="VSRR010001797">
    <property type="protein sequence ID" value="MPC27749.1"/>
    <property type="molecule type" value="Genomic_DNA"/>
</dbReference>
<dbReference type="AlphaFoldDB" id="A0A5B7E2X2"/>
<dbReference type="OrthoDB" id="5988333at2759"/>
<sequence>MEELSGHFQGEEEKGEPLSEHLATILNASLRCRPSSDSVKSTCSKIKQSSNVPNLSVLVTNLAITSVMTVGGKLIDIRPFHINRLLSKALVPVAQCISDIGEGKEKPVSSYLEELDNSLRLLASAVNYVNHCRRKWLGSTLMQIFGPS</sequence>
<keyword evidence="2" id="KW-1185">Reference proteome</keyword>
<protein>
    <submittedName>
        <fullName evidence="1">Uncharacterized protein</fullName>
    </submittedName>
</protein>
<proteinExistence type="predicted"/>